<dbReference type="GO" id="GO:0016226">
    <property type="term" value="P:iron-sulfur cluster assembly"/>
    <property type="evidence" value="ECO:0007669"/>
    <property type="project" value="TreeGrafter"/>
</dbReference>
<dbReference type="Gene3D" id="3.30.300.90">
    <property type="entry name" value="BolA-like"/>
    <property type="match status" value="1"/>
</dbReference>
<dbReference type="PANTHER" id="PTHR46230:SF7">
    <property type="entry name" value="BOLA-LIKE PROTEIN 1"/>
    <property type="match status" value="1"/>
</dbReference>
<dbReference type="HOGENOM" id="CLU_109462_2_0_1"/>
<gene>
    <name evidence="2" type="ORF">Moror_6825</name>
</gene>
<comment type="caution">
    <text evidence="2">The sequence shown here is derived from an EMBL/GenBank/DDBJ whole genome shotgun (WGS) entry which is preliminary data.</text>
</comment>
<dbReference type="PIRSF" id="PIRSF003113">
    <property type="entry name" value="BolA"/>
    <property type="match status" value="1"/>
</dbReference>
<protein>
    <recommendedName>
        <fullName evidence="4">Bola-like protein</fullName>
    </recommendedName>
</protein>
<reference evidence="2 3" key="1">
    <citation type="journal article" date="2014" name="BMC Genomics">
        <title>Genome and secretome analysis of the hemibiotrophic fungal pathogen, Moniliophthora roreri, which causes frosty pod rot disease of cacao: mechanisms of the biotrophic and necrotrophic phases.</title>
        <authorList>
            <person name="Meinhardt L.W."/>
            <person name="Costa G.G.L."/>
            <person name="Thomazella D.P.T."/>
            <person name="Teixeira P.J.P.L."/>
            <person name="Carazzolle M.F."/>
            <person name="Schuster S.C."/>
            <person name="Carlson J.E."/>
            <person name="Guiltinan M.J."/>
            <person name="Mieczkowski P."/>
            <person name="Farmer A."/>
            <person name="Ramaraj T."/>
            <person name="Crozier J."/>
            <person name="Davis R.E."/>
            <person name="Shao J."/>
            <person name="Melnick R.L."/>
            <person name="Pereira G.A.G."/>
            <person name="Bailey B.A."/>
        </authorList>
    </citation>
    <scope>NUCLEOTIDE SEQUENCE [LARGE SCALE GENOMIC DNA]</scope>
    <source>
        <strain evidence="2 3">MCA 2997</strain>
    </source>
</reference>
<dbReference type="Proteomes" id="UP000017559">
    <property type="component" value="Unassembled WGS sequence"/>
</dbReference>
<evidence type="ECO:0000313" key="2">
    <source>
        <dbReference type="EMBL" id="ESK96605.1"/>
    </source>
</evidence>
<dbReference type="EMBL" id="AWSO01000045">
    <property type="protein sequence ID" value="ESK96605.1"/>
    <property type="molecule type" value="Genomic_DNA"/>
</dbReference>
<evidence type="ECO:0000256" key="1">
    <source>
        <dbReference type="RuleBase" id="RU003860"/>
    </source>
</evidence>
<dbReference type="OrthoDB" id="411584at2759"/>
<proteinExistence type="inferred from homology"/>
<dbReference type="Pfam" id="PF01722">
    <property type="entry name" value="BolA"/>
    <property type="match status" value="1"/>
</dbReference>
<organism evidence="2 3">
    <name type="scientific">Moniliophthora roreri (strain MCA 2997)</name>
    <name type="common">Cocoa frosty pod rot fungus</name>
    <name type="synonym">Crinipellis roreri</name>
    <dbReference type="NCBI Taxonomy" id="1381753"/>
    <lineage>
        <taxon>Eukaryota</taxon>
        <taxon>Fungi</taxon>
        <taxon>Dikarya</taxon>
        <taxon>Basidiomycota</taxon>
        <taxon>Agaricomycotina</taxon>
        <taxon>Agaricomycetes</taxon>
        <taxon>Agaricomycetidae</taxon>
        <taxon>Agaricales</taxon>
        <taxon>Marasmiineae</taxon>
        <taxon>Marasmiaceae</taxon>
        <taxon>Moniliophthora</taxon>
    </lineage>
</organism>
<sequence>MATQATADEAGPVFISIRQKLSTTLRPAELSIVNDSWQHRHHAAMRAQGGSNGETHFSINVVSEAFEGKTTIQRHRMIYDILAEELQQGLHSLSLKTKTPVELQKQSQTATPS</sequence>
<evidence type="ECO:0008006" key="4">
    <source>
        <dbReference type="Google" id="ProtNLM"/>
    </source>
</evidence>
<dbReference type="InterPro" id="IPR036065">
    <property type="entry name" value="BolA-like_sf"/>
</dbReference>
<dbReference type="SUPFAM" id="SSF82657">
    <property type="entry name" value="BolA-like"/>
    <property type="match status" value="1"/>
</dbReference>
<dbReference type="KEGG" id="mrr:Moror_6825"/>
<dbReference type="STRING" id="1381753.V2XVN6"/>
<dbReference type="InterPro" id="IPR002634">
    <property type="entry name" value="BolA"/>
</dbReference>
<evidence type="ECO:0000313" key="3">
    <source>
        <dbReference type="Proteomes" id="UP000017559"/>
    </source>
</evidence>
<dbReference type="PANTHER" id="PTHR46230">
    <property type="match status" value="1"/>
</dbReference>
<comment type="similarity">
    <text evidence="1">Belongs to the BolA/IbaG family.</text>
</comment>
<name>V2XVN6_MONRO</name>
<accession>V2XVN6</accession>
<dbReference type="AlphaFoldDB" id="V2XVN6"/>
<keyword evidence="3" id="KW-1185">Reference proteome</keyword>